<evidence type="ECO:0000313" key="2">
    <source>
        <dbReference type="Proteomes" id="UP001472677"/>
    </source>
</evidence>
<protein>
    <submittedName>
        <fullName evidence="1">Uncharacterized protein</fullName>
    </submittedName>
</protein>
<keyword evidence="2" id="KW-1185">Reference proteome</keyword>
<sequence length="70" mass="7359">MAMGGHYCMLAAAHRPQPLFCLGQLAPVESEAASAQMGCWAAAHRPQPLFCLGQLAPVESEAASAQMGCW</sequence>
<name>A0ABR2FAN6_9ROSI</name>
<reference evidence="1 2" key="1">
    <citation type="journal article" date="2024" name="G3 (Bethesda)">
        <title>Genome assembly of Hibiscus sabdariffa L. provides insights into metabolisms of medicinal natural products.</title>
        <authorList>
            <person name="Kim T."/>
        </authorList>
    </citation>
    <scope>NUCLEOTIDE SEQUENCE [LARGE SCALE GENOMIC DNA]</scope>
    <source>
        <strain evidence="1">TK-2024</strain>
        <tissue evidence="1">Old leaves</tissue>
    </source>
</reference>
<dbReference type="Proteomes" id="UP001472677">
    <property type="component" value="Unassembled WGS sequence"/>
</dbReference>
<comment type="caution">
    <text evidence="1">The sequence shown here is derived from an EMBL/GenBank/DDBJ whole genome shotgun (WGS) entry which is preliminary data.</text>
</comment>
<dbReference type="EMBL" id="JBBPBM010000007">
    <property type="protein sequence ID" value="KAK8575292.1"/>
    <property type="molecule type" value="Genomic_DNA"/>
</dbReference>
<organism evidence="1 2">
    <name type="scientific">Hibiscus sabdariffa</name>
    <name type="common">roselle</name>
    <dbReference type="NCBI Taxonomy" id="183260"/>
    <lineage>
        <taxon>Eukaryota</taxon>
        <taxon>Viridiplantae</taxon>
        <taxon>Streptophyta</taxon>
        <taxon>Embryophyta</taxon>
        <taxon>Tracheophyta</taxon>
        <taxon>Spermatophyta</taxon>
        <taxon>Magnoliopsida</taxon>
        <taxon>eudicotyledons</taxon>
        <taxon>Gunneridae</taxon>
        <taxon>Pentapetalae</taxon>
        <taxon>rosids</taxon>
        <taxon>malvids</taxon>
        <taxon>Malvales</taxon>
        <taxon>Malvaceae</taxon>
        <taxon>Malvoideae</taxon>
        <taxon>Hibiscus</taxon>
    </lineage>
</organism>
<accession>A0ABR2FAN6</accession>
<proteinExistence type="predicted"/>
<evidence type="ECO:0000313" key="1">
    <source>
        <dbReference type="EMBL" id="KAK8575292.1"/>
    </source>
</evidence>
<gene>
    <name evidence="1" type="ORF">V6N12_062967</name>
</gene>